<name>A0A4C1SSE4_EUMVA</name>
<dbReference type="AlphaFoldDB" id="A0A4C1SSE4"/>
<protein>
    <submittedName>
        <fullName evidence="1">Uncharacterized protein</fullName>
    </submittedName>
</protein>
<evidence type="ECO:0000313" key="2">
    <source>
        <dbReference type="Proteomes" id="UP000299102"/>
    </source>
</evidence>
<dbReference type="Proteomes" id="UP000299102">
    <property type="component" value="Unassembled WGS sequence"/>
</dbReference>
<gene>
    <name evidence="1" type="ORF">EVAR_46826_1</name>
</gene>
<comment type="caution">
    <text evidence="1">The sequence shown here is derived from an EMBL/GenBank/DDBJ whole genome shotgun (WGS) entry which is preliminary data.</text>
</comment>
<evidence type="ECO:0000313" key="1">
    <source>
        <dbReference type="EMBL" id="GBP04865.1"/>
    </source>
</evidence>
<organism evidence="1 2">
    <name type="scientific">Eumeta variegata</name>
    <name type="common">Bagworm moth</name>
    <name type="synonym">Eumeta japonica</name>
    <dbReference type="NCBI Taxonomy" id="151549"/>
    <lineage>
        <taxon>Eukaryota</taxon>
        <taxon>Metazoa</taxon>
        <taxon>Ecdysozoa</taxon>
        <taxon>Arthropoda</taxon>
        <taxon>Hexapoda</taxon>
        <taxon>Insecta</taxon>
        <taxon>Pterygota</taxon>
        <taxon>Neoptera</taxon>
        <taxon>Endopterygota</taxon>
        <taxon>Lepidoptera</taxon>
        <taxon>Glossata</taxon>
        <taxon>Ditrysia</taxon>
        <taxon>Tineoidea</taxon>
        <taxon>Psychidae</taxon>
        <taxon>Oiketicinae</taxon>
        <taxon>Eumeta</taxon>
    </lineage>
</organism>
<proteinExistence type="predicted"/>
<reference evidence="1 2" key="1">
    <citation type="journal article" date="2019" name="Commun. Biol.">
        <title>The bagworm genome reveals a unique fibroin gene that provides high tensile strength.</title>
        <authorList>
            <person name="Kono N."/>
            <person name="Nakamura H."/>
            <person name="Ohtoshi R."/>
            <person name="Tomita M."/>
            <person name="Numata K."/>
            <person name="Arakawa K."/>
        </authorList>
    </citation>
    <scope>NUCLEOTIDE SEQUENCE [LARGE SCALE GENOMIC DNA]</scope>
</reference>
<accession>A0A4C1SSE4</accession>
<dbReference type="EMBL" id="BGZK01003825">
    <property type="protein sequence ID" value="GBP04865.1"/>
    <property type="molecule type" value="Genomic_DNA"/>
</dbReference>
<keyword evidence="2" id="KW-1185">Reference proteome</keyword>
<sequence>MRFSTQEAANGHSRRPCLMPFVLNESVSVCKSITFEPKVSITDYDDELIDGQIKPLAPCLGSKFKLLTNPLRHFQPLRTRQYVDSLLARNGIFGGRGSGLSELSITR</sequence>